<dbReference type="Pfam" id="PF01128">
    <property type="entry name" value="IspD"/>
    <property type="match status" value="1"/>
</dbReference>
<accession>A0A1P8F4W5</accession>
<keyword evidence="4 7" id="KW-0808">Transferase</keyword>
<dbReference type="Proteomes" id="UP000185934">
    <property type="component" value="Chromosome"/>
</dbReference>
<comment type="catalytic activity">
    <reaction evidence="1 7">
        <text>2-C-methyl-D-erythritol 4-phosphate + CTP + H(+) = 4-CDP-2-C-methyl-D-erythritol + diphosphate</text>
        <dbReference type="Rhea" id="RHEA:13429"/>
        <dbReference type="ChEBI" id="CHEBI:15378"/>
        <dbReference type="ChEBI" id="CHEBI:33019"/>
        <dbReference type="ChEBI" id="CHEBI:37563"/>
        <dbReference type="ChEBI" id="CHEBI:57823"/>
        <dbReference type="ChEBI" id="CHEBI:58262"/>
        <dbReference type="EC" id="2.7.7.60"/>
    </reaction>
</comment>
<dbReference type="STRING" id="1839801.Dform_00117"/>
<gene>
    <name evidence="7 8" type="primary">ispD</name>
    <name evidence="8" type="ORF">Dform_00117</name>
</gene>
<dbReference type="SUPFAM" id="SSF53448">
    <property type="entry name" value="Nucleotide-diphospho-sugar transferases"/>
    <property type="match status" value="1"/>
</dbReference>
<comment type="function">
    <text evidence="7">Catalyzes the formation of 4-diphosphocytidyl-2-C-methyl-D-erythritol from CTP and 2-C-methyl-D-erythritol 4-phosphate (MEP).</text>
</comment>
<dbReference type="CDD" id="cd02516">
    <property type="entry name" value="CDP-ME_synthetase"/>
    <property type="match status" value="1"/>
</dbReference>
<evidence type="ECO:0000256" key="3">
    <source>
        <dbReference type="ARBA" id="ARBA00009789"/>
    </source>
</evidence>
<keyword evidence="9" id="KW-1185">Reference proteome</keyword>
<evidence type="ECO:0000256" key="7">
    <source>
        <dbReference type="HAMAP-Rule" id="MF_00108"/>
    </source>
</evidence>
<comment type="similarity">
    <text evidence="3 7">Belongs to the IspD/TarI cytidylyltransferase family. IspD subfamily.</text>
</comment>
<comment type="pathway">
    <text evidence="2 7">Isoprenoid biosynthesis; isopentenyl diphosphate biosynthesis via DXP pathway; isopentenyl diphosphate from 1-deoxy-D-xylulose 5-phosphate: step 2/6.</text>
</comment>
<dbReference type="HAMAP" id="MF_00108">
    <property type="entry name" value="IspD"/>
    <property type="match status" value="1"/>
</dbReference>
<feature type="site" description="Transition state stabilizer" evidence="7">
    <location>
        <position position="31"/>
    </location>
</feature>
<protein>
    <recommendedName>
        <fullName evidence="7">2-C-methyl-D-erythritol 4-phosphate cytidylyltransferase</fullName>
        <ecNumber evidence="7">2.7.7.60</ecNumber>
    </recommendedName>
    <alternativeName>
        <fullName evidence="7">4-diphosphocytidyl-2C-methyl-D-erythritol synthase</fullName>
    </alternativeName>
    <alternativeName>
        <fullName evidence="7">MEP cytidylyltransferase</fullName>
        <shortName evidence="7">MCT</shortName>
    </alternativeName>
</protein>
<dbReference type="GO" id="GO:0050518">
    <property type="term" value="F:2-C-methyl-D-erythritol 4-phosphate cytidylyltransferase activity"/>
    <property type="evidence" value="ECO:0007669"/>
    <property type="project" value="UniProtKB-UniRule"/>
</dbReference>
<name>A0A1P8F4W5_9CHLR</name>
<dbReference type="Gene3D" id="3.90.550.10">
    <property type="entry name" value="Spore Coat Polysaccharide Biosynthesis Protein SpsA, Chain A"/>
    <property type="match status" value="1"/>
</dbReference>
<reference evidence="9" key="1">
    <citation type="submission" date="2016-11" db="EMBL/GenBank/DDBJ databases">
        <title>Dehalogenimonas formicexedens sp. nov., a chlorinated alkane respiring bacterium isolated from contaminated groundwater.</title>
        <authorList>
            <person name="Key T.A."/>
            <person name="Bowman K.S."/>
            <person name="Lee I."/>
            <person name="Chun J."/>
            <person name="Albuquerque L."/>
            <person name="da Costa M.S."/>
            <person name="Rainey F.A."/>
            <person name="Moe W.M."/>
        </authorList>
    </citation>
    <scope>NUCLEOTIDE SEQUENCE [LARGE SCALE GENOMIC DNA]</scope>
    <source>
        <strain evidence="9">NSZ-14</strain>
    </source>
</reference>
<dbReference type="GO" id="GO:0019288">
    <property type="term" value="P:isopentenyl diphosphate biosynthetic process, methylerythritol 4-phosphate pathway"/>
    <property type="evidence" value="ECO:0007669"/>
    <property type="project" value="UniProtKB-UniRule"/>
</dbReference>
<sequence length="236" mass="26098">MHYNIAVYNGEKVAAIIAAAGRSERMQGVDKIFTMLGNRPVLSRTVYPFECHPFIDRIVVVINPDRVTPAEKLAANEKWRKVTDIIAGGERRQDSVMKAIARLENDVKWVIIHDGARPLVRLAQIDEGLDAAVETGAAVCAVPVTDTIKQVSAAGFIEATLDREKLFAVQTPQVFRYEIIRRAYDSAAQMSVTDDASLVENLGIRVKLFPGSYANIKITTPESLATAEMLWRRSGD</sequence>
<dbReference type="EMBL" id="CP018258">
    <property type="protein sequence ID" value="APV43480.1"/>
    <property type="molecule type" value="Genomic_DNA"/>
</dbReference>
<dbReference type="InterPro" id="IPR001228">
    <property type="entry name" value="IspD"/>
</dbReference>
<evidence type="ECO:0000313" key="9">
    <source>
        <dbReference type="Proteomes" id="UP000185934"/>
    </source>
</evidence>
<dbReference type="UniPathway" id="UPA00056">
    <property type="reaction ID" value="UER00093"/>
</dbReference>
<dbReference type="InterPro" id="IPR034683">
    <property type="entry name" value="IspD/TarI"/>
</dbReference>
<evidence type="ECO:0000256" key="1">
    <source>
        <dbReference type="ARBA" id="ARBA00001282"/>
    </source>
</evidence>
<dbReference type="InterPro" id="IPR050088">
    <property type="entry name" value="IspD/TarI_cytidylyltransf_bact"/>
</dbReference>
<dbReference type="PROSITE" id="PS01295">
    <property type="entry name" value="ISPD"/>
    <property type="match status" value="1"/>
</dbReference>
<dbReference type="InterPro" id="IPR029044">
    <property type="entry name" value="Nucleotide-diphossugar_trans"/>
</dbReference>
<dbReference type="EC" id="2.7.7.60" evidence="7"/>
<keyword evidence="5 7" id="KW-0548">Nucleotidyltransferase</keyword>
<dbReference type="KEGG" id="dfo:Dform_00117"/>
<evidence type="ECO:0000313" key="8">
    <source>
        <dbReference type="EMBL" id="APV43480.1"/>
    </source>
</evidence>
<evidence type="ECO:0000256" key="5">
    <source>
        <dbReference type="ARBA" id="ARBA00022695"/>
    </source>
</evidence>
<dbReference type="FunFam" id="3.90.550.10:FF:000003">
    <property type="entry name" value="2-C-methyl-D-erythritol 4-phosphate cytidylyltransferase"/>
    <property type="match status" value="1"/>
</dbReference>
<dbReference type="AlphaFoldDB" id="A0A1P8F4W5"/>
<proteinExistence type="inferred from homology"/>
<dbReference type="OrthoDB" id="9806837at2"/>
<feature type="site" description="Transition state stabilizer" evidence="7">
    <location>
        <position position="25"/>
    </location>
</feature>
<dbReference type="PANTHER" id="PTHR32125">
    <property type="entry name" value="2-C-METHYL-D-ERYTHRITOL 4-PHOSPHATE CYTIDYLYLTRANSFERASE, CHLOROPLASTIC"/>
    <property type="match status" value="1"/>
</dbReference>
<dbReference type="NCBIfam" id="TIGR00453">
    <property type="entry name" value="ispD"/>
    <property type="match status" value="1"/>
</dbReference>
<evidence type="ECO:0000256" key="6">
    <source>
        <dbReference type="ARBA" id="ARBA00023229"/>
    </source>
</evidence>
<dbReference type="PANTHER" id="PTHR32125:SF4">
    <property type="entry name" value="2-C-METHYL-D-ERYTHRITOL 4-PHOSPHATE CYTIDYLYLTRANSFERASE, CHLOROPLASTIC"/>
    <property type="match status" value="1"/>
</dbReference>
<dbReference type="InterPro" id="IPR018294">
    <property type="entry name" value="ISPD_synthase_CS"/>
</dbReference>
<evidence type="ECO:0000256" key="4">
    <source>
        <dbReference type="ARBA" id="ARBA00022679"/>
    </source>
</evidence>
<keyword evidence="6 7" id="KW-0414">Isoprene biosynthesis</keyword>
<organism evidence="8 9">
    <name type="scientific">Dehalogenimonas formicexedens</name>
    <dbReference type="NCBI Taxonomy" id="1839801"/>
    <lineage>
        <taxon>Bacteria</taxon>
        <taxon>Bacillati</taxon>
        <taxon>Chloroflexota</taxon>
        <taxon>Dehalococcoidia</taxon>
        <taxon>Dehalococcoidales</taxon>
        <taxon>Dehalococcoidaceae</taxon>
        <taxon>Dehalogenimonas</taxon>
    </lineage>
</organism>
<feature type="site" description="Positions MEP for the nucleophilic attack" evidence="7">
    <location>
        <position position="163"/>
    </location>
</feature>
<feature type="site" description="Positions MEP for the nucleophilic attack" evidence="7">
    <location>
        <position position="217"/>
    </location>
</feature>
<evidence type="ECO:0000256" key="2">
    <source>
        <dbReference type="ARBA" id="ARBA00004787"/>
    </source>
</evidence>